<dbReference type="Gramene" id="Kaladp0808s0001.1.v1.1">
    <property type="protein sequence ID" value="Kaladp0808s0001.1.v1.1.CDS.1"/>
    <property type="gene ID" value="Kaladp0808s0001.v1.1"/>
</dbReference>
<keyword evidence="3" id="KW-1185">Reference proteome</keyword>
<feature type="compositionally biased region" description="Basic and acidic residues" evidence="1">
    <location>
        <begin position="232"/>
        <end position="242"/>
    </location>
</feature>
<dbReference type="GO" id="GO:0005886">
    <property type="term" value="C:plasma membrane"/>
    <property type="evidence" value="ECO:0007669"/>
    <property type="project" value="InterPro"/>
</dbReference>
<evidence type="ECO:0000313" key="3">
    <source>
        <dbReference type="Proteomes" id="UP000594263"/>
    </source>
</evidence>
<proteinExistence type="predicted"/>
<dbReference type="GO" id="GO:0019210">
    <property type="term" value="F:kinase inhibitor activity"/>
    <property type="evidence" value="ECO:0007669"/>
    <property type="project" value="InterPro"/>
</dbReference>
<feature type="region of interest" description="Disordered" evidence="1">
    <location>
        <begin position="184"/>
        <end position="281"/>
    </location>
</feature>
<accession>A0A7N0VGS6</accession>
<dbReference type="AlphaFoldDB" id="A0A7N0VGS6"/>
<reference evidence="2" key="1">
    <citation type="submission" date="2021-01" db="UniProtKB">
        <authorList>
            <consortium name="EnsemblPlants"/>
        </authorList>
    </citation>
    <scope>IDENTIFICATION</scope>
</reference>
<dbReference type="PANTHER" id="PTHR33312:SF21">
    <property type="entry name" value="MEMBRANE-ASSOCIATED KINASE REGULATOR 3-RELATED"/>
    <property type="match status" value="1"/>
</dbReference>
<dbReference type="Proteomes" id="UP000594263">
    <property type="component" value="Unplaced"/>
</dbReference>
<evidence type="ECO:0000313" key="2">
    <source>
        <dbReference type="EnsemblPlants" id="Kaladp0808s0001.1.v1.1.CDS.1"/>
    </source>
</evidence>
<protein>
    <submittedName>
        <fullName evidence="2">Uncharacterized protein</fullName>
    </submittedName>
</protein>
<dbReference type="InterPro" id="IPR039620">
    <property type="entry name" value="BKI1/MAKR1/3/4"/>
</dbReference>
<organism evidence="2 3">
    <name type="scientific">Kalanchoe fedtschenkoi</name>
    <name type="common">Lavender scallops</name>
    <name type="synonym">South American air plant</name>
    <dbReference type="NCBI Taxonomy" id="63787"/>
    <lineage>
        <taxon>Eukaryota</taxon>
        <taxon>Viridiplantae</taxon>
        <taxon>Streptophyta</taxon>
        <taxon>Embryophyta</taxon>
        <taxon>Tracheophyta</taxon>
        <taxon>Spermatophyta</taxon>
        <taxon>Magnoliopsida</taxon>
        <taxon>eudicotyledons</taxon>
        <taxon>Gunneridae</taxon>
        <taxon>Pentapetalae</taxon>
        <taxon>Saxifragales</taxon>
        <taxon>Crassulaceae</taxon>
        <taxon>Kalanchoe</taxon>
    </lineage>
</organism>
<dbReference type="EnsemblPlants" id="Kaladp0808s0001.1.v1.1">
    <property type="protein sequence ID" value="Kaladp0808s0001.1.v1.1.CDS.1"/>
    <property type="gene ID" value="Kaladp0808s0001.v1.1"/>
</dbReference>
<evidence type="ECO:0000256" key="1">
    <source>
        <dbReference type="SAM" id="MobiDB-lite"/>
    </source>
</evidence>
<feature type="compositionally biased region" description="Low complexity" evidence="1">
    <location>
        <begin position="260"/>
        <end position="276"/>
    </location>
</feature>
<sequence>MKLNLQRRKSIEMALNKNSGTILDEEDFLEFEVNTTTSKLLFSGNAPPELYDFEFHVSSSIHLEEIIPTPADQLFGNGKILPFQHIQAHTTNSSPDSHYRHQPISSSAPCSCRQSSDLKFDDHFIDYEISHDIVIDNWPQQSQSGNMKQHFLGRKLHASREYLKSLFRKTSLFASKPARHLKPVKVEEKSKDTPNTGISEVTMKTPRQLSLSQKERHSISTCDTGNKKEKKIRRDSMSDSRRSLSAAINRLSKTTRSSVSPIYGSASISPSSSSSSFHKSERRDINLLRDRSSFTPETERAIAEAILHCKQTQMPGTL</sequence>
<dbReference type="PANTHER" id="PTHR33312">
    <property type="entry name" value="MEMBRANE-ASSOCIATED KINASE REGULATOR 4-RELATED"/>
    <property type="match status" value="1"/>
</dbReference>
<name>A0A7N0VGS6_KALFE</name>